<dbReference type="GO" id="GO:0016829">
    <property type="term" value="F:lyase activity"/>
    <property type="evidence" value="ECO:0007669"/>
    <property type="project" value="UniProtKB-KW"/>
</dbReference>
<dbReference type="SMART" id="SM00922">
    <property type="entry name" value="MR_MLE"/>
    <property type="match status" value="1"/>
</dbReference>
<organism evidence="3 4">
    <name type="scientific">Candidatus Moanibacter tarae</name>
    <dbReference type="NCBI Taxonomy" id="2200854"/>
    <lineage>
        <taxon>Bacteria</taxon>
        <taxon>Pseudomonadati</taxon>
        <taxon>Verrucomicrobiota</taxon>
        <taxon>Opitutia</taxon>
        <taxon>Puniceicoccales</taxon>
        <taxon>Puniceicoccales incertae sedis</taxon>
        <taxon>Candidatus Moanibacter</taxon>
    </lineage>
</organism>
<evidence type="ECO:0000313" key="3">
    <source>
        <dbReference type="EMBL" id="AWT58831.1"/>
    </source>
</evidence>
<feature type="domain" description="Mandelate racemase/muconate lactonizing enzyme C-terminal" evidence="2">
    <location>
        <begin position="150"/>
        <end position="246"/>
    </location>
</feature>
<dbReference type="Gene3D" id="3.20.20.120">
    <property type="entry name" value="Enolase-like C-terminal domain"/>
    <property type="match status" value="1"/>
</dbReference>
<sequence>MKITDVKLIILEDPNRFQGYFKLREVPNLRRIQYTHGSVSQADERPLRQAFLKVLTDEGVDGLCTTVMTSDQVGILRHQVVGEDPLQRERLYQMLHKGTRWLYQHCGWFGDFDNCLWDILGKVAGLPVYDLIGKVRQRFPVYITGGEGTVEDYLADIELGKQHGITAYKFHTYKGGKVDIPIFRHIREAVGPEYGLLSDSVCSYSLEEAIEVGHVMEELDFIWLEEPMHEQKQQQYQQLCRELTLPIRATERLKHDIGITTQWLISGATDILGANALFGTTQVLKMAHFAEIYDTTIEMNAAGGLFGLLHAHLGCCIDNTTFYEAGTDSLLNNGNEGTVWGMVNTPPIANGYIAPPEGPGWGAEWDWDRFNAMTVEEH</sequence>
<dbReference type="SFLD" id="SFLDS00001">
    <property type="entry name" value="Enolase"/>
    <property type="match status" value="1"/>
</dbReference>
<evidence type="ECO:0000259" key="2">
    <source>
        <dbReference type="SMART" id="SM00922"/>
    </source>
</evidence>
<dbReference type="InterPro" id="IPR036849">
    <property type="entry name" value="Enolase-like_C_sf"/>
</dbReference>
<dbReference type="Pfam" id="PF13378">
    <property type="entry name" value="MR_MLE_C"/>
    <property type="match status" value="1"/>
</dbReference>
<dbReference type="AlphaFoldDB" id="A0A2Z4AAY6"/>
<protein>
    <submittedName>
        <fullName evidence="3">D-galactonate dehydratase family member RspA</fullName>
        <ecNumber evidence="3">4.2.1.-</ecNumber>
    </submittedName>
</protein>
<dbReference type="Proteomes" id="UP000247465">
    <property type="component" value="Chromosome"/>
</dbReference>
<dbReference type="InterPro" id="IPR013341">
    <property type="entry name" value="Mandelate_racemase_N_dom"/>
</dbReference>
<dbReference type="EMBL" id="CP029803">
    <property type="protein sequence ID" value="AWT58831.1"/>
    <property type="molecule type" value="Genomic_DNA"/>
</dbReference>
<dbReference type="PANTHER" id="PTHR48080:SF2">
    <property type="entry name" value="D-GALACTONATE DEHYDRATASE"/>
    <property type="match status" value="1"/>
</dbReference>
<evidence type="ECO:0000256" key="1">
    <source>
        <dbReference type="ARBA" id="ARBA00023239"/>
    </source>
</evidence>
<accession>A0A2Z4AAY6</accession>
<gene>
    <name evidence="3" type="primary">rspA_1</name>
    <name evidence="3" type="ORF">DF168_00003</name>
</gene>
<reference evidence="3 4" key="1">
    <citation type="submission" date="2018-06" db="EMBL/GenBank/DDBJ databases">
        <title>Draft Genome Sequence of a Novel Marine Bacterium Related to the Verrucomicrobia.</title>
        <authorList>
            <person name="Vosseberg J."/>
            <person name="Martijn J."/>
            <person name="Ettema T.J.G."/>
        </authorList>
    </citation>
    <scope>NUCLEOTIDE SEQUENCE [LARGE SCALE GENOMIC DNA]</scope>
    <source>
        <strain evidence="3">TARA_B100001123</strain>
    </source>
</reference>
<dbReference type="KEGG" id="mtar:DF168_00003"/>
<evidence type="ECO:0000313" key="4">
    <source>
        <dbReference type="Proteomes" id="UP000247465"/>
    </source>
</evidence>
<dbReference type="EC" id="4.2.1.-" evidence="3"/>
<dbReference type="SUPFAM" id="SSF51604">
    <property type="entry name" value="Enolase C-terminal domain-like"/>
    <property type="match status" value="1"/>
</dbReference>
<dbReference type="SUPFAM" id="SSF54826">
    <property type="entry name" value="Enolase N-terminal domain-like"/>
    <property type="match status" value="1"/>
</dbReference>
<dbReference type="InterPro" id="IPR013342">
    <property type="entry name" value="Mandelate_racemase_C"/>
</dbReference>
<dbReference type="InterPro" id="IPR034593">
    <property type="entry name" value="DgoD-like"/>
</dbReference>
<dbReference type="InterPro" id="IPR029065">
    <property type="entry name" value="Enolase_C-like"/>
</dbReference>
<dbReference type="InterPro" id="IPR029017">
    <property type="entry name" value="Enolase-like_N"/>
</dbReference>
<dbReference type="Pfam" id="PF02746">
    <property type="entry name" value="MR_MLE_N"/>
    <property type="match status" value="1"/>
</dbReference>
<name>A0A2Z4AAY6_9BACT</name>
<keyword evidence="1 3" id="KW-0456">Lyase</keyword>
<dbReference type="PANTHER" id="PTHR48080">
    <property type="entry name" value="D-GALACTONATE DEHYDRATASE-RELATED"/>
    <property type="match status" value="1"/>
</dbReference>
<proteinExistence type="predicted"/>
<dbReference type="Gene3D" id="3.30.390.10">
    <property type="entry name" value="Enolase-like, N-terminal domain"/>
    <property type="match status" value="1"/>
</dbReference>